<proteinExistence type="predicted"/>
<evidence type="ECO:0000313" key="2">
    <source>
        <dbReference type="Proteomes" id="UP000482960"/>
    </source>
</evidence>
<reference evidence="1 2" key="1">
    <citation type="submission" date="2020-03" db="EMBL/GenBank/DDBJ databases">
        <title>Whole genome shotgun sequence of Phytohabitans rumicis NBRC 108638.</title>
        <authorList>
            <person name="Komaki H."/>
            <person name="Tamura T."/>
        </authorList>
    </citation>
    <scope>NUCLEOTIDE SEQUENCE [LARGE SCALE GENOMIC DNA]</scope>
    <source>
        <strain evidence="1 2">NBRC 108638</strain>
    </source>
</reference>
<comment type="caution">
    <text evidence="1">The sequence shown here is derived from an EMBL/GenBank/DDBJ whole genome shotgun (WGS) entry which is preliminary data.</text>
</comment>
<sequence>MFTDDPATAVKRYELTRGVAPLREREITATSRYQRVFTDHLHKRSRGGEQARLRDEVVAAAVVAAHNHVLRQWLREGGKDDAHARLDVALGAVTDVLSGWLDGRATGPDDPDGGDVVVVAVRRGAPMWRVVQQIEAATLP</sequence>
<gene>
    <name evidence="1" type="ORF">Prum_000940</name>
</gene>
<keyword evidence="2" id="KW-1185">Reference proteome</keyword>
<dbReference type="Gene3D" id="1.10.357.10">
    <property type="entry name" value="Tetracycline Repressor, domain 2"/>
    <property type="match status" value="1"/>
</dbReference>
<dbReference type="RefSeq" id="WP_218577663.1">
    <property type="nucleotide sequence ID" value="NZ_BLPG01000001.1"/>
</dbReference>
<dbReference type="EMBL" id="BLPG01000001">
    <property type="protein sequence ID" value="GFJ86452.1"/>
    <property type="molecule type" value="Genomic_DNA"/>
</dbReference>
<dbReference type="Proteomes" id="UP000482960">
    <property type="component" value="Unassembled WGS sequence"/>
</dbReference>
<dbReference type="AlphaFoldDB" id="A0A6V8KMP7"/>
<name>A0A6V8KMP7_9ACTN</name>
<organism evidence="1 2">
    <name type="scientific">Phytohabitans rumicis</name>
    <dbReference type="NCBI Taxonomy" id="1076125"/>
    <lineage>
        <taxon>Bacteria</taxon>
        <taxon>Bacillati</taxon>
        <taxon>Actinomycetota</taxon>
        <taxon>Actinomycetes</taxon>
        <taxon>Micromonosporales</taxon>
        <taxon>Micromonosporaceae</taxon>
    </lineage>
</organism>
<reference evidence="1 2" key="2">
    <citation type="submission" date="2020-03" db="EMBL/GenBank/DDBJ databases">
        <authorList>
            <person name="Ichikawa N."/>
            <person name="Kimura A."/>
            <person name="Kitahashi Y."/>
            <person name="Uohara A."/>
        </authorList>
    </citation>
    <scope>NUCLEOTIDE SEQUENCE [LARGE SCALE GENOMIC DNA]</scope>
    <source>
        <strain evidence="1 2">NBRC 108638</strain>
    </source>
</reference>
<evidence type="ECO:0000313" key="1">
    <source>
        <dbReference type="EMBL" id="GFJ86452.1"/>
    </source>
</evidence>
<accession>A0A6V8KMP7</accession>
<protein>
    <submittedName>
        <fullName evidence="1">Uncharacterized protein</fullName>
    </submittedName>
</protein>